<name>A0A6M8ED89_9BACT</name>
<dbReference type="KEGG" id="paco:AACT_0720"/>
<dbReference type="InterPro" id="IPR003593">
    <property type="entry name" value="AAA+_ATPase"/>
</dbReference>
<feature type="binding site" evidence="14">
    <location>
        <begin position="245"/>
        <end position="252"/>
    </location>
    <ligand>
        <name>ATP</name>
        <dbReference type="ChEBI" id="CHEBI:30616"/>
    </ligand>
</feature>
<dbReference type="RefSeq" id="WP_172125057.1">
    <property type="nucleotide sequence ID" value="NZ_CP042652.1"/>
</dbReference>
<evidence type="ECO:0000256" key="15">
    <source>
        <dbReference type="RuleBase" id="RU003651"/>
    </source>
</evidence>
<dbReference type="HAMAP" id="MF_01458">
    <property type="entry name" value="FtsH"/>
    <property type="match status" value="1"/>
</dbReference>
<keyword evidence="9 14" id="KW-0067">ATP-binding</keyword>
<dbReference type="InterPro" id="IPR011546">
    <property type="entry name" value="Pept_M41_FtsH_extracell"/>
</dbReference>
<evidence type="ECO:0000259" key="17">
    <source>
        <dbReference type="SMART" id="SM00382"/>
    </source>
</evidence>
<dbReference type="SUPFAM" id="SSF140990">
    <property type="entry name" value="FtsH protease domain-like"/>
    <property type="match status" value="1"/>
</dbReference>
<keyword evidence="14" id="KW-1003">Cell membrane</keyword>
<dbReference type="Gene3D" id="1.20.58.760">
    <property type="entry name" value="Peptidase M41"/>
    <property type="match status" value="1"/>
</dbReference>
<dbReference type="CDD" id="cd19501">
    <property type="entry name" value="RecA-like_FtsH"/>
    <property type="match status" value="1"/>
</dbReference>
<feature type="region of interest" description="Disordered" evidence="16">
    <location>
        <begin position="662"/>
        <end position="690"/>
    </location>
</feature>
<dbReference type="SUPFAM" id="SSF52540">
    <property type="entry name" value="P-loop containing nucleoside triphosphate hydrolases"/>
    <property type="match status" value="1"/>
</dbReference>
<evidence type="ECO:0000256" key="11">
    <source>
        <dbReference type="ARBA" id="ARBA00023049"/>
    </source>
</evidence>
<evidence type="ECO:0000256" key="6">
    <source>
        <dbReference type="ARBA" id="ARBA00022741"/>
    </source>
</evidence>
<keyword evidence="4 14" id="KW-0812">Transmembrane</keyword>
<evidence type="ECO:0000256" key="12">
    <source>
        <dbReference type="ARBA" id="ARBA00023136"/>
    </source>
</evidence>
<evidence type="ECO:0000256" key="1">
    <source>
        <dbReference type="ARBA" id="ARBA00004370"/>
    </source>
</evidence>
<keyword evidence="6 14" id="KW-0547">Nucleotide-binding</keyword>
<comment type="subunit">
    <text evidence="14">Homohexamer.</text>
</comment>
<comment type="cofactor">
    <cofactor evidence="14">
        <name>Zn(2+)</name>
        <dbReference type="ChEBI" id="CHEBI:29105"/>
    </cofactor>
    <text evidence="14">Binds 1 zinc ion per subunit.</text>
</comment>
<protein>
    <recommendedName>
        <fullName evidence="14">ATP-dependent zinc metalloprotease FtsH</fullName>
        <ecNumber evidence="14">3.4.24.-</ecNumber>
    </recommendedName>
</protein>
<evidence type="ECO:0000256" key="5">
    <source>
        <dbReference type="ARBA" id="ARBA00022723"/>
    </source>
</evidence>
<evidence type="ECO:0000256" key="7">
    <source>
        <dbReference type="ARBA" id="ARBA00022801"/>
    </source>
</evidence>
<reference evidence="18 19" key="1">
    <citation type="submission" date="2019-08" db="EMBL/GenBank/DDBJ databases">
        <title>Complete genome sequence of Arcobacter acticola.</title>
        <authorList>
            <person name="Miller W."/>
        </authorList>
    </citation>
    <scope>NUCLEOTIDE SEQUENCE [LARGE SCALE GENOMIC DNA]</scope>
    <source>
        <strain evidence="18 19">KCTC 52212</strain>
    </source>
</reference>
<feature type="transmembrane region" description="Helical" evidence="14">
    <location>
        <begin position="38"/>
        <end position="56"/>
    </location>
</feature>
<dbReference type="PROSITE" id="PS00674">
    <property type="entry name" value="AAA"/>
    <property type="match status" value="1"/>
</dbReference>
<proteinExistence type="inferred from homology"/>
<keyword evidence="11 14" id="KW-0482">Metalloprotease</keyword>
<dbReference type="GO" id="GO:0030163">
    <property type="term" value="P:protein catabolic process"/>
    <property type="evidence" value="ECO:0007669"/>
    <property type="project" value="UniProtKB-UniRule"/>
</dbReference>
<sequence>MAKKQNNNNFNKNNSNNNSNGNNNNNNGNNNFFNNNPLMIFVIFSIVTIFAFKAIFPEDQMGSATNSNMQAYGQTQNKTIAYSDLKKLISSGKIEYVGIGNTQIRAVSKMGSGQATTYTARRVIPDETLISALEENGINYGGINEENILADILFGWVLPIFIFFAIWMFIAKRMQKSMGGGSGGILGIGSSKKMINSEKPNVTFDDMAGNKEAKEEVQEIVDFLKSPDRYVRLGAQIPKGVLLVGPPGTGKTLLAKAVAGEANVEFLSVSGSAFIEMFVGVGASRVRDLFEQAKKVAPAIIFIDEIDAIGKSRASGGPMGGNDEREQTLNQLLAEMDGFSTEHAPVIVLAATNRPEVLDPALLRPGRFDRQVLVDKPDFEGRVEILNVHIKEVKLGKNVDLREIAKMTAGLAGADLANIINEAALLAGRASKDQVDPSDFKEAVERQIAGLEKKSKRISPKERKIVAYHESGHALIAEITKGANKVNKVSIVPRGLAALGYTLNTPEENKYLMQKHELIAEVDVLLGGRAAEEVFIGEISTGAGNDLERATGIIKSMATVYGMSDIAGLMVLEKRSNQFLGGQTQKDFSDAMAKDLDDHTKKLLNERYEIVLQELRDNSAAIEQMTAELLDIEVISGERVREIIKENGGTVFEDGDLHTDAIVSDDKVKTKTEETQEPKIETQEEKKDNE</sequence>
<dbReference type="Gene3D" id="1.10.8.60">
    <property type="match status" value="1"/>
</dbReference>
<dbReference type="Gene3D" id="3.40.50.300">
    <property type="entry name" value="P-loop containing nucleotide triphosphate hydrolases"/>
    <property type="match status" value="1"/>
</dbReference>
<comment type="function">
    <text evidence="14">Acts as a processive, ATP-dependent zinc metallopeptidase for both cytoplasmic and membrane proteins. Plays a role in the quality control of integral membrane proteins.</text>
</comment>
<dbReference type="GO" id="GO:0016887">
    <property type="term" value="F:ATP hydrolysis activity"/>
    <property type="evidence" value="ECO:0007669"/>
    <property type="project" value="UniProtKB-UniRule"/>
</dbReference>
<dbReference type="GO" id="GO:0005886">
    <property type="term" value="C:plasma membrane"/>
    <property type="evidence" value="ECO:0007669"/>
    <property type="project" value="UniProtKB-SubCell"/>
</dbReference>
<gene>
    <name evidence="18" type="primary">ftsH2</name>
    <name evidence="14" type="synonym">ftsH</name>
    <name evidence="18" type="ORF">AACT_0720</name>
</gene>
<dbReference type="PANTHER" id="PTHR43655:SF2">
    <property type="entry name" value="AFG3 LIKE MATRIX AAA PEPTIDASE SUBUNIT 2, ISOFORM A"/>
    <property type="match status" value="1"/>
</dbReference>
<dbReference type="InterPro" id="IPR005936">
    <property type="entry name" value="FtsH"/>
</dbReference>
<dbReference type="InterPro" id="IPR041569">
    <property type="entry name" value="AAA_lid_3"/>
</dbReference>
<keyword evidence="12 14" id="KW-0472">Membrane</keyword>
<dbReference type="Proteomes" id="UP000503483">
    <property type="component" value="Chromosome"/>
</dbReference>
<evidence type="ECO:0000256" key="2">
    <source>
        <dbReference type="ARBA" id="ARBA00010044"/>
    </source>
</evidence>
<dbReference type="GO" id="GO:0004222">
    <property type="term" value="F:metalloendopeptidase activity"/>
    <property type="evidence" value="ECO:0007669"/>
    <property type="project" value="InterPro"/>
</dbReference>
<dbReference type="FunFam" id="3.40.50.300:FF:000001">
    <property type="entry name" value="ATP-dependent zinc metalloprotease FtsH"/>
    <property type="match status" value="1"/>
</dbReference>
<dbReference type="GO" id="GO:0006508">
    <property type="term" value="P:proteolysis"/>
    <property type="evidence" value="ECO:0007669"/>
    <property type="project" value="UniProtKB-KW"/>
</dbReference>
<evidence type="ECO:0000256" key="16">
    <source>
        <dbReference type="SAM" id="MobiDB-lite"/>
    </source>
</evidence>
<accession>A0A6M8ED89</accession>
<dbReference type="GO" id="GO:0004176">
    <property type="term" value="F:ATP-dependent peptidase activity"/>
    <property type="evidence" value="ECO:0007669"/>
    <property type="project" value="InterPro"/>
</dbReference>
<keyword evidence="7 14" id="KW-0378">Hydrolase</keyword>
<dbReference type="AlphaFoldDB" id="A0A6M8ED89"/>
<evidence type="ECO:0000313" key="18">
    <source>
        <dbReference type="EMBL" id="QKE27922.1"/>
    </source>
</evidence>
<evidence type="ECO:0000256" key="10">
    <source>
        <dbReference type="ARBA" id="ARBA00022989"/>
    </source>
</evidence>
<dbReference type="Gene3D" id="3.30.720.210">
    <property type="match status" value="1"/>
</dbReference>
<feature type="binding site" evidence="14">
    <location>
        <position position="469"/>
    </location>
    <ligand>
        <name>Zn(2+)</name>
        <dbReference type="ChEBI" id="CHEBI:29105"/>
        <note>catalytic</note>
    </ligand>
</feature>
<feature type="binding site" evidence="14">
    <location>
        <position position="473"/>
    </location>
    <ligand>
        <name>Zn(2+)</name>
        <dbReference type="ChEBI" id="CHEBI:29105"/>
        <note>catalytic</note>
    </ligand>
</feature>
<dbReference type="Pfam" id="PF00004">
    <property type="entry name" value="AAA"/>
    <property type="match status" value="1"/>
</dbReference>
<dbReference type="SMART" id="SM00382">
    <property type="entry name" value="AAA"/>
    <property type="match status" value="1"/>
</dbReference>
<dbReference type="NCBIfam" id="TIGR01241">
    <property type="entry name" value="FtsH_fam"/>
    <property type="match status" value="1"/>
</dbReference>
<organism evidence="18 19">
    <name type="scientific">Arcobacter acticola</name>
    <dbReference type="NCBI Taxonomy" id="1849015"/>
    <lineage>
        <taxon>Bacteria</taxon>
        <taxon>Pseudomonadati</taxon>
        <taxon>Campylobacterota</taxon>
        <taxon>Epsilonproteobacteria</taxon>
        <taxon>Campylobacterales</taxon>
        <taxon>Arcobacteraceae</taxon>
        <taxon>Arcobacter</taxon>
    </lineage>
</organism>
<evidence type="ECO:0000313" key="19">
    <source>
        <dbReference type="Proteomes" id="UP000503483"/>
    </source>
</evidence>
<dbReference type="InterPro" id="IPR003960">
    <property type="entry name" value="ATPase_AAA_CS"/>
</dbReference>
<dbReference type="PANTHER" id="PTHR43655">
    <property type="entry name" value="ATP-DEPENDENT PROTEASE"/>
    <property type="match status" value="1"/>
</dbReference>
<evidence type="ECO:0000256" key="4">
    <source>
        <dbReference type="ARBA" id="ARBA00022692"/>
    </source>
</evidence>
<keyword evidence="5 14" id="KW-0479">Metal-binding</keyword>
<feature type="region of interest" description="Disordered" evidence="16">
    <location>
        <begin position="1"/>
        <end position="28"/>
    </location>
</feature>
<dbReference type="Pfam" id="PF01434">
    <property type="entry name" value="Peptidase_M41"/>
    <property type="match status" value="1"/>
</dbReference>
<evidence type="ECO:0000256" key="13">
    <source>
        <dbReference type="ARBA" id="ARBA00061570"/>
    </source>
</evidence>
<dbReference type="InterPro" id="IPR003959">
    <property type="entry name" value="ATPase_AAA_core"/>
</dbReference>
<comment type="similarity">
    <text evidence="15">Belongs to the AAA ATPase family.</text>
</comment>
<feature type="binding site" evidence="14">
    <location>
        <position position="546"/>
    </location>
    <ligand>
        <name>Zn(2+)</name>
        <dbReference type="ChEBI" id="CHEBI:29105"/>
        <note>catalytic</note>
    </ligand>
</feature>
<keyword evidence="8 14" id="KW-0862">Zinc</keyword>
<comment type="similarity">
    <text evidence="2 14">In the C-terminal section; belongs to the peptidase M41 family.</text>
</comment>
<dbReference type="InterPro" id="IPR050928">
    <property type="entry name" value="ATP-dep_Zn_Metalloprotease"/>
</dbReference>
<feature type="domain" description="AAA+ ATPase" evidence="17">
    <location>
        <begin position="237"/>
        <end position="378"/>
    </location>
</feature>
<dbReference type="EC" id="3.4.24.-" evidence="14"/>
<dbReference type="FunFam" id="1.10.8.60:FF:000001">
    <property type="entry name" value="ATP-dependent zinc metalloprotease FtsH"/>
    <property type="match status" value="1"/>
</dbReference>
<evidence type="ECO:0000256" key="14">
    <source>
        <dbReference type="HAMAP-Rule" id="MF_01458"/>
    </source>
</evidence>
<evidence type="ECO:0000256" key="3">
    <source>
        <dbReference type="ARBA" id="ARBA00022670"/>
    </source>
</evidence>
<dbReference type="InterPro" id="IPR027417">
    <property type="entry name" value="P-loop_NTPase"/>
</dbReference>
<feature type="transmembrane region" description="Helical" evidence="14">
    <location>
        <begin position="148"/>
        <end position="170"/>
    </location>
</feature>
<dbReference type="GO" id="GO:0008270">
    <property type="term" value="F:zinc ion binding"/>
    <property type="evidence" value="ECO:0007669"/>
    <property type="project" value="UniProtKB-UniRule"/>
</dbReference>
<evidence type="ECO:0000256" key="9">
    <source>
        <dbReference type="ARBA" id="ARBA00022840"/>
    </source>
</evidence>
<feature type="active site" evidence="14">
    <location>
        <position position="470"/>
    </location>
</feature>
<keyword evidence="19" id="KW-1185">Reference proteome</keyword>
<dbReference type="Pfam" id="PF06480">
    <property type="entry name" value="FtsH_ext"/>
    <property type="match status" value="1"/>
</dbReference>
<dbReference type="InterPro" id="IPR037219">
    <property type="entry name" value="Peptidase_M41-like"/>
</dbReference>
<keyword evidence="10 14" id="KW-1133">Transmembrane helix</keyword>
<dbReference type="GO" id="GO:0005524">
    <property type="term" value="F:ATP binding"/>
    <property type="evidence" value="ECO:0007669"/>
    <property type="project" value="UniProtKB-UniRule"/>
</dbReference>
<comment type="subcellular location">
    <subcellularLocation>
        <location evidence="14">Cell membrane</location>
        <topology evidence="14">Multi-pass membrane protein</topology>
        <orientation evidence="14">Cytoplasmic side</orientation>
    </subcellularLocation>
    <subcellularLocation>
        <location evidence="1">Membrane</location>
    </subcellularLocation>
</comment>
<evidence type="ECO:0000256" key="8">
    <source>
        <dbReference type="ARBA" id="ARBA00022833"/>
    </source>
</evidence>
<comment type="similarity">
    <text evidence="13 14">In the central section; belongs to the AAA ATPase family.</text>
</comment>
<keyword evidence="3 14" id="KW-0645">Protease</keyword>
<dbReference type="Pfam" id="PF17862">
    <property type="entry name" value="AAA_lid_3"/>
    <property type="match status" value="1"/>
</dbReference>
<dbReference type="EMBL" id="CP042652">
    <property type="protein sequence ID" value="QKE27922.1"/>
    <property type="molecule type" value="Genomic_DNA"/>
</dbReference>
<dbReference type="InterPro" id="IPR000642">
    <property type="entry name" value="Peptidase_M41"/>
</dbReference>
<dbReference type="FunFam" id="1.20.58.760:FF:000001">
    <property type="entry name" value="ATP-dependent zinc metalloprotease FtsH"/>
    <property type="match status" value="1"/>
</dbReference>